<evidence type="ECO:0008006" key="3">
    <source>
        <dbReference type="Google" id="ProtNLM"/>
    </source>
</evidence>
<sequence>MPRASHPQVTARRAVGALLLTATLALAGCGGGVYVGIDGSSDSPPAVTLNVSRSQAYAGDRIALDADARDDYAIKYVEFWYDDGSGRATQLMVRDYSWPYAVDTVMPATPYGGVSYSAIAVDDAGHATYTSWKTVYRL</sequence>
<name>A0ABT9FZX0_LEPDI</name>
<dbReference type="PROSITE" id="PS51257">
    <property type="entry name" value="PROKAR_LIPOPROTEIN"/>
    <property type="match status" value="1"/>
</dbReference>
<proteinExistence type="predicted"/>
<dbReference type="Gene3D" id="2.60.40.10">
    <property type="entry name" value="Immunoglobulins"/>
    <property type="match status" value="1"/>
</dbReference>
<keyword evidence="2" id="KW-1185">Reference proteome</keyword>
<evidence type="ECO:0000313" key="2">
    <source>
        <dbReference type="Proteomes" id="UP001235760"/>
    </source>
</evidence>
<reference evidence="1 2" key="1">
    <citation type="submission" date="2023-08" db="EMBL/GenBank/DDBJ databases">
        <authorList>
            <person name="Roldan D.M."/>
            <person name="Menes R.J."/>
        </authorList>
    </citation>
    <scope>NUCLEOTIDE SEQUENCE [LARGE SCALE GENOMIC DNA]</scope>
    <source>
        <strain evidence="1 2">CCM 2812</strain>
    </source>
</reference>
<protein>
    <recommendedName>
        <fullName evidence="3">Lipoprotein</fullName>
    </recommendedName>
</protein>
<organism evidence="1 2">
    <name type="scientific">Leptothrix discophora</name>
    <dbReference type="NCBI Taxonomy" id="89"/>
    <lineage>
        <taxon>Bacteria</taxon>
        <taxon>Pseudomonadati</taxon>
        <taxon>Pseudomonadota</taxon>
        <taxon>Betaproteobacteria</taxon>
        <taxon>Burkholderiales</taxon>
        <taxon>Sphaerotilaceae</taxon>
        <taxon>Leptothrix</taxon>
    </lineage>
</organism>
<comment type="caution">
    <text evidence="1">The sequence shown here is derived from an EMBL/GenBank/DDBJ whole genome shotgun (WGS) entry which is preliminary data.</text>
</comment>
<dbReference type="RefSeq" id="WP_305748344.1">
    <property type="nucleotide sequence ID" value="NZ_JAUZEE010000002.1"/>
</dbReference>
<accession>A0ABT9FZX0</accession>
<dbReference type="InterPro" id="IPR013783">
    <property type="entry name" value="Ig-like_fold"/>
</dbReference>
<gene>
    <name evidence="1" type="ORF">Q8X39_03950</name>
</gene>
<dbReference type="EMBL" id="JAUZEE010000002">
    <property type="protein sequence ID" value="MDP4299776.1"/>
    <property type="molecule type" value="Genomic_DNA"/>
</dbReference>
<dbReference type="Proteomes" id="UP001235760">
    <property type="component" value="Unassembled WGS sequence"/>
</dbReference>
<evidence type="ECO:0000313" key="1">
    <source>
        <dbReference type="EMBL" id="MDP4299776.1"/>
    </source>
</evidence>